<name>A0A382EEG4_9ZZZZ</name>
<evidence type="ECO:0000313" key="2">
    <source>
        <dbReference type="EMBL" id="SVB48722.1"/>
    </source>
</evidence>
<feature type="compositionally biased region" description="Polar residues" evidence="1">
    <location>
        <begin position="1"/>
        <end position="13"/>
    </location>
</feature>
<dbReference type="EMBL" id="UINC01043954">
    <property type="protein sequence ID" value="SVB48722.1"/>
    <property type="molecule type" value="Genomic_DNA"/>
</dbReference>
<proteinExistence type="predicted"/>
<feature type="compositionally biased region" description="Low complexity" evidence="1">
    <location>
        <begin position="14"/>
        <end position="27"/>
    </location>
</feature>
<evidence type="ECO:0000256" key="1">
    <source>
        <dbReference type="SAM" id="MobiDB-lite"/>
    </source>
</evidence>
<organism evidence="2">
    <name type="scientific">marine metagenome</name>
    <dbReference type="NCBI Taxonomy" id="408172"/>
    <lineage>
        <taxon>unclassified sequences</taxon>
        <taxon>metagenomes</taxon>
        <taxon>ecological metagenomes</taxon>
    </lineage>
</organism>
<gene>
    <name evidence="2" type="ORF">METZ01_LOCUS201576</name>
</gene>
<dbReference type="AlphaFoldDB" id="A0A382EEG4"/>
<sequence length="27" mass="2933">MDNVWSGESTTPANTSNEQSSSTEEED</sequence>
<reference evidence="2" key="1">
    <citation type="submission" date="2018-05" db="EMBL/GenBank/DDBJ databases">
        <authorList>
            <person name="Lanie J.A."/>
            <person name="Ng W.-L."/>
            <person name="Kazmierczak K.M."/>
            <person name="Andrzejewski T.M."/>
            <person name="Davidsen T.M."/>
            <person name="Wayne K.J."/>
            <person name="Tettelin H."/>
            <person name="Glass J.I."/>
            <person name="Rusch D."/>
            <person name="Podicherti R."/>
            <person name="Tsui H.-C.T."/>
            <person name="Winkler M.E."/>
        </authorList>
    </citation>
    <scope>NUCLEOTIDE SEQUENCE</scope>
</reference>
<accession>A0A382EEG4</accession>
<feature type="region of interest" description="Disordered" evidence="1">
    <location>
        <begin position="1"/>
        <end position="27"/>
    </location>
</feature>
<protein>
    <submittedName>
        <fullName evidence="2">Uncharacterized protein</fullName>
    </submittedName>
</protein>